<reference evidence="2 3" key="1">
    <citation type="submission" date="2019-04" db="EMBL/GenBank/DDBJ databases">
        <title>Comparative genomics and transcriptomics to analyze fruiting body development in filamentous ascomycetes.</title>
        <authorList>
            <consortium name="DOE Joint Genome Institute"/>
            <person name="Lutkenhaus R."/>
            <person name="Traeger S."/>
            <person name="Breuer J."/>
            <person name="Kuo A."/>
            <person name="Lipzen A."/>
            <person name="Pangilinan J."/>
            <person name="Dilworth D."/>
            <person name="Sandor L."/>
            <person name="Poggeler S."/>
            <person name="Barry K."/>
            <person name="Grigoriev I.V."/>
            <person name="Nowrousian M."/>
        </authorList>
    </citation>
    <scope>NUCLEOTIDE SEQUENCE [LARGE SCALE GENOMIC DNA]</scope>
    <source>
        <strain evidence="2 3">CBS 389.68</strain>
    </source>
</reference>
<name>A0A4S2MUN1_9PEZI</name>
<keyword evidence="3" id="KW-1185">Reference proteome</keyword>
<proteinExistence type="predicted"/>
<evidence type="ECO:0000313" key="3">
    <source>
        <dbReference type="Proteomes" id="UP000298138"/>
    </source>
</evidence>
<evidence type="ECO:0000256" key="1">
    <source>
        <dbReference type="SAM" id="MobiDB-lite"/>
    </source>
</evidence>
<dbReference type="EMBL" id="ML220125">
    <property type="protein sequence ID" value="TGZ80292.1"/>
    <property type="molecule type" value="Genomic_DNA"/>
</dbReference>
<dbReference type="InParanoid" id="A0A4S2MUN1"/>
<feature type="region of interest" description="Disordered" evidence="1">
    <location>
        <begin position="193"/>
        <end position="220"/>
    </location>
</feature>
<dbReference type="Proteomes" id="UP000298138">
    <property type="component" value="Unassembled WGS sequence"/>
</dbReference>
<organism evidence="2 3">
    <name type="scientific">Ascodesmis nigricans</name>
    <dbReference type="NCBI Taxonomy" id="341454"/>
    <lineage>
        <taxon>Eukaryota</taxon>
        <taxon>Fungi</taxon>
        <taxon>Dikarya</taxon>
        <taxon>Ascomycota</taxon>
        <taxon>Pezizomycotina</taxon>
        <taxon>Pezizomycetes</taxon>
        <taxon>Pezizales</taxon>
        <taxon>Ascodesmidaceae</taxon>
        <taxon>Ascodesmis</taxon>
    </lineage>
</organism>
<gene>
    <name evidence="2" type="ORF">EX30DRAFT_56012</name>
</gene>
<feature type="compositionally biased region" description="Basic and acidic residues" evidence="1">
    <location>
        <begin position="196"/>
        <end position="210"/>
    </location>
</feature>
<dbReference type="AlphaFoldDB" id="A0A4S2MUN1"/>
<feature type="region of interest" description="Disordered" evidence="1">
    <location>
        <begin position="72"/>
        <end position="97"/>
    </location>
</feature>
<feature type="compositionally biased region" description="Basic residues" evidence="1">
    <location>
        <begin position="211"/>
        <end position="220"/>
    </location>
</feature>
<sequence length="220" mass="24338">MQATHNQLPTCLRHVVLMFGGGLSLLGYRVCASGSRGLSPTTWFCLSLGLDCDPQWCTERIHRALESGNIITTSEPSEPISHRPGPSMTTTNTTHEKQDISILPTSTHPRTHAACDVGLTNHNLTDTPLHPRYHSGFVSRVYLEGNMRVQVANPDPASGNCSSRRLYRGSGEGWFIKARSCCSCCCFPSKSSLAGSDRRTTNERPTNETKRTKRTKRRHV</sequence>
<protein>
    <submittedName>
        <fullName evidence="2">Uncharacterized protein</fullName>
    </submittedName>
</protein>
<evidence type="ECO:0000313" key="2">
    <source>
        <dbReference type="EMBL" id="TGZ80292.1"/>
    </source>
</evidence>
<accession>A0A4S2MUN1</accession>